<keyword evidence="3 4" id="KW-0964">Secreted</keyword>
<dbReference type="PANTHER" id="PTHR21495">
    <property type="entry name" value="NUCLEOPORIN-RELATED"/>
    <property type="match status" value="1"/>
</dbReference>
<evidence type="ECO:0000313" key="6">
    <source>
        <dbReference type="Proteomes" id="UP000298416"/>
    </source>
</evidence>
<proteinExistence type="inferred from homology"/>
<gene>
    <name evidence="5" type="ORF">SASPL_128965</name>
</gene>
<reference evidence="5" key="2">
    <citation type="submission" date="2020-08" db="EMBL/GenBank/DDBJ databases">
        <title>Plant Genome Project.</title>
        <authorList>
            <person name="Zhang R.-G."/>
        </authorList>
    </citation>
    <scope>NUCLEOTIDE SEQUENCE</scope>
    <source>
        <strain evidence="5">Huo1</strain>
        <tissue evidence="5">Leaf</tissue>
    </source>
</reference>
<reference evidence="5" key="1">
    <citation type="submission" date="2018-01" db="EMBL/GenBank/DDBJ databases">
        <authorList>
            <person name="Mao J.F."/>
        </authorList>
    </citation>
    <scope>NUCLEOTIDE SEQUENCE</scope>
    <source>
        <strain evidence="5">Huo1</strain>
        <tissue evidence="5">Leaf</tissue>
    </source>
</reference>
<dbReference type="GO" id="GO:0048046">
    <property type="term" value="C:apoplast"/>
    <property type="evidence" value="ECO:0007669"/>
    <property type="project" value="UniProtKB-SubCell"/>
</dbReference>
<evidence type="ECO:0000256" key="3">
    <source>
        <dbReference type="ARBA" id="ARBA00022525"/>
    </source>
</evidence>
<organism evidence="5">
    <name type="scientific">Salvia splendens</name>
    <name type="common">Scarlet sage</name>
    <dbReference type="NCBI Taxonomy" id="180675"/>
    <lineage>
        <taxon>Eukaryota</taxon>
        <taxon>Viridiplantae</taxon>
        <taxon>Streptophyta</taxon>
        <taxon>Embryophyta</taxon>
        <taxon>Tracheophyta</taxon>
        <taxon>Spermatophyta</taxon>
        <taxon>Magnoliopsida</taxon>
        <taxon>eudicotyledons</taxon>
        <taxon>Gunneridae</taxon>
        <taxon>Pentapetalae</taxon>
        <taxon>asterids</taxon>
        <taxon>lamiids</taxon>
        <taxon>Lamiales</taxon>
        <taxon>Lamiaceae</taxon>
        <taxon>Nepetoideae</taxon>
        <taxon>Mentheae</taxon>
        <taxon>Salviinae</taxon>
        <taxon>Salvia</taxon>
        <taxon>Salvia subgen. Calosphace</taxon>
        <taxon>core Calosphace</taxon>
    </lineage>
</organism>
<comment type="function">
    <text evidence="4">Dirigent proteins impart stereoselectivity on the phenoxy radical-coupling reaction, yielding optically active lignans from two molecules of coniferyl alcohol in the biosynthesis of lignans, flavonolignans, and alkaloids and thus plays a central role in plant secondary metabolism.</text>
</comment>
<dbReference type="InterPro" id="IPR044859">
    <property type="entry name" value="Allene_oxi_cyc_Dirigent"/>
</dbReference>
<keyword evidence="4" id="KW-0052">Apoplast</keyword>
<dbReference type="EMBL" id="PNBA02000010">
    <property type="protein sequence ID" value="KAG6410892.1"/>
    <property type="molecule type" value="Genomic_DNA"/>
</dbReference>
<dbReference type="GO" id="GO:0009699">
    <property type="term" value="P:phenylpropanoid biosynthetic process"/>
    <property type="evidence" value="ECO:0007669"/>
    <property type="project" value="UniProtKB-ARBA"/>
</dbReference>
<protein>
    <recommendedName>
        <fullName evidence="4">Dirigent protein</fullName>
    </recommendedName>
</protein>
<evidence type="ECO:0000313" key="5">
    <source>
        <dbReference type="EMBL" id="KAG6410892.1"/>
    </source>
</evidence>
<accession>A0A8X8ZN15</accession>
<comment type="similarity">
    <text evidence="1 4">Belongs to the plant dirigent protein family.</text>
</comment>
<dbReference type="Pfam" id="PF03018">
    <property type="entry name" value="Dirigent"/>
    <property type="match status" value="2"/>
</dbReference>
<keyword evidence="6" id="KW-1185">Reference proteome</keyword>
<dbReference type="Proteomes" id="UP000298416">
    <property type="component" value="Unassembled WGS sequence"/>
</dbReference>
<name>A0A8X8ZN15_SALSN</name>
<dbReference type="AlphaFoldDB" id="A0A8X8ZN15"/>
<sequence length="350" mass="38397">MVFEDVLVGFELSESDMFDCSQVQGPNATLFNVANSSLTNTSPTRFGRVNVFDDKVTVAPDLWSKEVARGQGTTTSMDLNVQAYSMNLNFFLTSGPYKGSTVTINGRNQFADARMELSVVGGAEAFRNARGYAITSSYSYEEVNNYSVLEYTVYKTLKKENMKNPTHNFLLTIVSLLITTTAAAAETPWFENLCISNKNTTKLHFYVHDVRSGPNATLYNVANSSITGTSPTGFGRINVFDDRVTAEPDIASEEVARAQGTTTSVDLQVSAASMNLNFFLKAGKFNGSTVTVVGRNQFSDAERELPVVGGNGAFRYARGYAITRSYSNDAATNYGVLEYTIYVRTSRKCF</sequence>
<evidence type="ECO:0000256" key="2">
    <source>
        <dbReference type="ARBA" id="ARBA00011738"/>
    </source>
</evidence>
<comment type="caution">
    <text evidence="5">The sequence shown here is derived from an EMBL/GenBank/DDBJ whole genome shotgun (WGS) entry which is preliminary data.</text>
</comment>
<comment type="subcellular location">
    <subcellularLocation>
        <location evidence="4">Secreted</location>
        <location evidence="4">Extracellular space</location>
        <location evidence="4">Apoplast</location>
    </subcellularLocation>
</comment>
<comment type="subunit">
    <text evidence="2 4">Homodimer.</text>
</comment>
<evidence type="ECO:0000256" key="4">
    <source>
        <dbReference type="RuleBase" id="RU363099"/>
    </source>
</evidence>
<dbReference type="InterPro" id="IPR004265">
    <property type="entry name" value="Dirigent"/>
</dbReference>
<evidence type="ECO:0000256" key="1">
    <source>
        <dbReference type="ARBA" id="ARBA00010746"/>
    </source>
</evidence>
<dbReference type="Gene3D" id="2.40.480.10">
    <property type="entry name" value="Allene oxide cyclase-like"/>
    <property type="match status" value="2"/>
</dbReference>